<evidence type="ECO:0000259" key="4">
    <source>
        <dbReference type="Pfam" id="PF13439"/>
    </source>
</evidence>
<dbReference type="Pfam" id="PF13439">
    <property type="entry name" value="Glyco_transf_4"/>
    <property type="match status" value="1"/>
</dbReference>
<dbReference type="GO" id="GO:1901137">
    <property type="term" value="P:carbohydrate derivative biosynthetic process"/>
    <property type="evidence" value="ECO:0007669"/>
    <property type="project" value="UniProtKB-ARBA"/>
</dbReference>
<proteinExistence type="predicted"/>
<dbReference type="AlphaFoldDB" id="A0A0M0F9Q2"/>
<evidence type="ECO:0000256" key="1">
    <source>
        <dbReference type="ARBA" id="ARBA00021292"/>
    </source>
</evidence>
<dbReference type="EMBL" id="ATNL01000007">
    <property type="protein sequence ID" value="KON74102.1"/>
    <property type="molecule type" value="Genomic_DNA"/>
</dbReference>
<dbReference type="Gene3D" id="3.40.50.2000">
    <property type="entry name" value="Glycogen Phosphorylase B"/>
    <property type="match status" value="2"/>
</dbReference>
<evidence type="ECO:0000313" key="6">
    <source>
        <dbReference type="Proteomes" id="UP000037387"/>
    </source>
</evidence>
<keyword evidence="2" id="KW-0328">Glycosyltransferase</keyword>
<dbReference type="InterPro" id="IPR028098">
    <property type="entry name" value="Glyco_trans_4-like_N"/>
</dbReference>
<dbReference type="Pfam" id="PF13692">
    <property type="entry name" value="Glyco_trans_1_4"/>
    <property type="match status" value="1"/>
</dbReference>
<evidence type="ECO:0000256" key="2">
    <source>
        <dbReference type="ARBA" id="ARBA00022676"/>
    </source>
</evidence>
<dbReference type="Proteomes" id="UP000037387">
    <property type="component" value="Unassembled WGS sequence"/>
</dbReference>
<name>A0A0M0F9Q2_CELCE</name>
<evidence type="ECO:0000256" key="3">
    <source>
        <dbReference type="ARBA" id="ARBA00022679"/>
    </source>
</evidence>
<dbReference type="PANTHER" id="PTHR45947:SF3">
    <property type="entry name" value="SULFOQUINOVOSYL TRANSFERASE SQD2"/>
    <property type="match status" value="1"/>
</dbReference>
<keyword evidence="6" id="KW-1185">Reference proteome</keyword>
<keyword evidence="3" id="KW-0808">Transferase</keyword>
<comment type="caution">
    <text evidence="5">The sequence shown here is derived from an EMBL/GenBank/DDBJ whole genome shotgun (WGS) entry which is preliminary data.</text>
</comment>
<dbReference type="PANTHER" id="PTHR45947">
    <property type="entry name" value="SULFOQUINOVOSYL TRANSFERASE SQD2"/>
    <property type="match status" value="1"/>
</dbReference>
<evidence type="ECO:0000313" key="5">
    <source>
        <dbReference type="EMBL" id="KON74102.1"/>
    </source>
</evidence>
<accession>A0A0M0F9Q2</accession>
<dbReference type="SUPFAM" id="SSF53756">
    <property type="entry name" value="UDP-Glycosyltransferase/glycogen phosphorylase"/>
    <property type="match status" value="1"/>
</dbReference>
<dbReference type="GO" id="GO:0016757">
    <property type="term" value="F:glycosyltransferase activity"/>
    <property type="evidence" value="ECO:0007669"/>
    <property type="project" value="UniProtKB-KW"/>
</dbReference>
<gene>
    <name evidence="5" type="ORF">M768_08330</name>
</gene>
<dbReference type="CDD" id="cd03801">
    <property type="entry name" value="GT4_PimA-like"/>
    <property type="match status" value="1"/>
</dbReference>
<dbReference type="RefSeq" id="WP_053370134.1">
    <property type="nucleotide sequence ID" value="NZ_KQ435289.1"/>
</dbReference>
<feature type="domain" description="Glycosyltransferase subfamily 4-like N-terminal" evidence="4">
    <location>
        <begin position="33"/>
        <end position="182"/>
    </location>
</feature>
<protein>
    <recommendedName>
        <fullName evidence="1">D-inositol 3-phosphate glycosyltransferase</fullName>
    </recommendedName>
</protein>
<reference evidence="5 6" key="1">
    <citation type="journal article" date="2015" name="Sci. Rep.">
        <title>Functional and structural properties of a novel cellulosome-like multienzyme complex: efficient glycoside hydrolysis of water-insoluble 7-xylosyl-10-deacetylpaclitaxel.</title>
        <authorList>
            <person name="Dou T.Y."/>
            <person name="Luan H.W."/>
            <person name="Ge G.B."/>
            <person name="Dong M.M."/>
            <person name="Zou H.F."/>
            <person name="He Y.Q."/>
            <person name="Cui P."/>
            <person name="Wang J.Y."/>
            <person name="Hao D.C."/>
            <person name="Yang S.L."/>
            <person name="Yang L."/>
        </authorList>
    </citation>
    <scope>NUCLEOTIDE SEQUENCE [LARGE SCALE GENOMIC DNA]</scope>
    <source>
        <strain evidence="5 6">F16</strain>
    </source>
</reference>
<sequence length="376" mass="40758">MPHQLVHVITPGDHFSPRTGSAVPTVVDGLSAAGAGGDVVLVARGTYPDRYASARSVEYPMRRPGSRDRHLDAVSALVGLPRRRARASYRAALGPQHDLPSAVMLAHNAVQAVPEVDTRRHQVVLYAHNELFRSYGRAELRRTLGKSVGTIAVSSTLAERLRDRLPPGLGRVAVVRNGVDTEVFFPDPEWRRGDRLQVMFVGRTVPEKGPDVLARAVRRLRRTDVEVTFVGSAGFDPSAAPTSFERELRHELDPLGPRAHVVPFQDRNTLPRLLRGADVVVVPSVWAEPSGLTVLEGMASGAALVASAVGGIPEQVGDAGVLVPPGDERALAEVIEHLADDERALRTARESARTHALDHTWHRARAELDEAIADLL</sequence>
<dbReference type="PATRIC" id="fig|1350482.3.peg.1668"/>
<organism evidence="5 6">
    <name type="scientific">Cellulosimicrobium cellulans F16</name>
    <dbReference type="NCBI Taxonomy" id="1350482"/>
    <lineage>
        <taxon>Bacteria</taxon>
        <taxon>Bacillati</taxon>
        <taxon>Actinomycetota</taxon>
        <taxon>Actinomycetes</taxon>
        <taxon>Micrococcales</taxon>
        <taxon>Promicromonosporaceae</taxon>
        <taxon>Cellulosimicrobium</taxon>
    </lineage>
</organism>
<dbReference type="InterPro" id="IPR050194">
    <property type="entry name" value="Glycosyltransferase_grp1"/>
</dbReference>